<dbReference type="HAMAP" id="MF_00388">
    <property type="entry name" value="LpxC"/>
    <property type="match status" value="1"/>
</dbReference>
<dbReference type="GO" id="GO:0016020">
    <property type="term" value="C:membrane"/>
    <property type="evidence" value="ECO:0007669"/>
    <property type="project" value="GOC"/>
</dbReference>
<comment type="function">
    <text evidence="2 12">Catalyzes the hydrolysis of UDP-3-O-myristoyl-N-acetylglucosamine to form UDP-3-O-myristoylglucosamine and acetate, the committed step in lipid A biosynthesis.</text>
</comment>
<keyword evidence="14" id="KW-1185">Reference proteome</keyword>
<dbReference type="SUPFAM" id="SSF54211">
    <property type="entry name" value="Ribosomal protein S5 domain 2-like"/>
    <property type="match status" value="2"/>
</dbReference>
<gene>
    <name evidence="12 13" type="primary">lpxC</name>
    <name evidence="13" type="ORF">DSCW_38630</name>
</gene>
<dbReference type="PANTHER" id="PTHR33694:SF1">
    <property type="entry name" value="UDP-3-O-ACYL-N-ACETYLGLUCOSAMINE DEACETYLASE 1, MITOCHONDRIAL-RELATED"/>
    <property type="match status" value="1"/>
</dbReference>
<evidence type="ECO:0000256" key="4">
    <source>
        <dbReference type="ARBA" id="ARBA00012745"/>
    </source>
</evidence>
<evidence type="ECO:0000256" key="10">
    <source>
        <dbReference type="ARBA" id="ARBA00023098"/>
    </source>
</evidence>
<feature type="active site" description="Proton donor" evidence="12">
    <location>
        <position position="263"/>
    </location>
</feature>
<dbReference type="InterPro" id="IPR011334">
    <property type="entry name" value="UDP-acyl_GlcNac_deAcase_C"/>
</dbReference>
<feature type="binding site" evidence="12">
    <location>
        <position position="236"/>
    </location>
    <ligand>
        <name>Zn(2+)</name>
        <dbReference type="ChEBI" id="CHEBI:29105"/>
    </ligand>
</feature>
<evidence type="ECO:0000256" key="11">
    <source>
        <dbReference type="ARBA" id="ARBA00024535"/>
    </source>
</evidence>
<dbReference type="EMBL" id="AP021875">
    <property type="protein sequence ID" value="BBO76446.1"/>
    <property type="molecule type" value="Genomic_DNA"/>
</dbReference>
<dbReference type="AlphaFoldDB" id="A0A5K7Z3W1"/>
<dbReference type="Gene3D" id="3.30.1700.10">
    <property type="entry name" value="lpxc deacetylase, domain 2"/>
    <property type="match status" value="1"/>
</dbReference>
<evidence type="ECO:0000256" key="7">
    <source>
        <dbReference type="ARBA" id="ARBA00022723"/>
    </source>
</evidence>
<protein>
    <recommendedName>
        <fullName evidence="4 12">UDP-3-O-acyl-N-acetylglucosamine deacetylase</fullName>
        <shortName evidence="12">UDP-3-O-acyl-GlcNAc deacetylase</shortName>
        <ecNumber evidence="4 12">3.5.1.108</ecNumber>
    </recommendedName>
    <alternativeName>
        <fullName evidence="12">UDP-3-O-[R-3-hydroxymyristoyl]-N-acetylglucosamine deacetylase</fullName>
    </alternativeName>
</protein>
<feature type="binding site" evidence="12">
    <location>
        <position position="79"/>
    </location>
    <ligand>
        <name>Zn(2+)</name>
        <dbReference type="ChEBI" id="CHEBI:29105"/>
    </ligand>
</feature>
<dbReference type="InterPro" id="IPR015870">
    <property type="entry name" value="UDP-acyl_N-AcGlcN_deAcase_N"/>
</dbReference>
<dbReference type="Gene3D" id="3.30.230.20">
    <property type="entry name" value="lpxc deacetylase, domain 1"/>
    <property type="match status" value="1"/>
</dbReference>
<evidence type="ECO:0000256" key="8">
    <source>
        <dbReference type="ARBA" id="ARBA00022801"/>
    </source>
</evidence>
<dbReference type="NCBIfam" id="TIGR00325">
    <property type="entry name" value="lpxC"/>
    <property type="match status" value="1"/>
</dbReference>
<evidence type="ECO:0000313" key="14">
    <source>
        <dbReference type="Proteomes" id="UP000427769"/>
    </source>
</evidence>
<evidence type="ECO:0000256" key="6">
    <source>
        <dbReference type="ARBA" id="ARBA00022556"/>
    </source>
</evidence>
<keyword evidence="8 12" id="KW-0378">Hydrolase</keyword>
<dbReference type="KEGG" id="dwd:DSCW_38630"/>
<keyword evidence="9 12" id="KW-0862">Zinc</keyword>
<dbReference type="GO" id="GO:0103117">
    <property type="term" value="F:UDP-3-O-acyl-N-acetylglucosamine deacetylase activity"/>
    <property type="evidence" value="ECO:0007669"/>
    <property type="project" value="UniProtKB-UniRule"/>
</dbReference>
<sequence>MNRNQQTIQSPVSCTGVGVHSGKIVNLTIKPAPVNQGIRFVRTDLPGHPAVAAHFNNVVDTSLATVIGTEGCIVSTIEHLMAGFFGMSIDNATVEVDGYELPIMDGSAGPFTSLIKSAGTQAQDGPKCYFKVKAPISLSENGKSVTVYPSDEFRLTCSIDFNHPLIGKQTCDFIIDRETFQKEICSARTFGFLHEVEMMKRYGLGRGGSLENAVVIDGDRVLNEGGLRYSDEFVRHKALDCLGDFSLIGMPIMGHVVTQKSGHAFNHAFLEKFFTEKESWDTVTLSADSK</sequence>
<evidence type="ECO:0000256" key="5">
    <source>
        <dbReference type="ARBA" id="ARBA00022516"/>
    </source>
</evidence>
<dbReference type="GO" id="GO:0009245">
    <property type="term" value="P:lipid A biosynthetic process"/>
    <property type="evidence" value="ECO:0007669"/>
    <property type="project" value="UniProtKB-UniRule"/>
</dbReference>
<proteinExistence type="inferred from homology"/>
<evidence type="ECO:0000256" key="2">
    <source>
        <dbReference type="ARBA" id="ARBA00002923"/>
    </source>
</evidence>
<evidence type="ECO:0000256" key="12">
    <source>
        <dbReference type="HAMAP-Rule" id="MF_00388"/>
    </source>
</evidence>
<comment type="catalytic activity">
    <reaction evidence="11 12">
        <text>a UDP-3-O-[(3R)-3-hydroxyacyl]-N-acetyl-alpha-D-glucosamine + H2O = a UDP-3-O-[(3R)-3-hydroxyacyl]-alpha-D-glucosamine + acetate</text>
        <dbReference type="Rhea" id="RHEA:67816"/>
        <dbReference type="ChEBI" id="CHEBI:15377"/>
        <dbReference type="ChEBI" id="CHEBI:30089"/>
        <dbReference type="ChEBI" id="CHEBI:137740"/>
        <dbReference type="ChEBI" id="CHEBI:173225"/>
        <dbReference type="EC" id="3.5.1.108"/>
    </reaction>
</comment>
<accession>A0A5K7Z3W1</accession>
<keyword evidence="6 12" id="KW-0441">Lipid A biosynthesis</keyword>
<dbReference type="RefSeq" id="WP_155305271.1">
    <property type="nucleotide sequence ID" value="NZ_AP021875.1"/>
</dbReference>
<evidence type="ECO:0000313" key="13">
    <source>
        <dbReference type="EMBL" id="BBO76446.1"/>
    </source>
</evidence>
<name>A0A5K7Z3W1_9BACT</name>
<dbReference type="PANTHER" id="PTHR33694">
    <property type="entry name" value="UDP-3-O-ACYL-N-ACETYLGLUCOSAMINE DEACETYLASE 1, MITOCHONDRIAL-RELATED"/>
    <property type="match status" value="1"/>
</dbReference>
<dbReference type="Proteomes" id="UP000427769">
    <property type="component" value="Chromosome"/>
</dbReference>
<dbReference type="InterPro" id="IPR004463">
    <property type="entry name" value="UDP-acyl_GlcNac_deAcase"/>
</dbReference>
<dbReference type="InterPro" id="IPR020568">
    <property type="entry name" value="Ribosomal_Su5_D2-typ_SF"/>
</dbReference>
<evidence type="ECO:0000256" key="1">
    <source>
        <dbReference type="ARBA" id="ARBA00001947"/>
    </source>
</evidence>
<keyword evidence="7 12" id="KW-0479">Metal-binding</keyword>
<comment type="cofactor">
    <cofactor evidence="1 12">
        <name>Zn(2+)</name>
        <dbReference type="ChEBI" id="CHEBI:29105"/>
    </cofactor>
</comment>
<dbReference type="UniPathway" id="UPA00359">
    <property type="reaction ID" value="UER00478"/>
</dbReference>
<reference evidence="13 14" key="1">
    <citation type="submission" date="2019-11" db="EMBL/GenBank/DDBJ databases">
        <title>Comparative genomics of hydrocarbon-degrading Desulfosarcina strains.</title>
        <authorList>
            <person name="Watanabe M."/>
            <person name="Kojima H."/>
            <person name="Fukui M."/>
        </authorList>
    </citation>
    <scope>NUCLEOTIDE SEQUENCE [LARGE SCALE GENOMIC DNA]</scope>
    <source>
        <strain evidence="13 14">PP31</strain>
    </source>
</reference>
<evidence type="ECO:0000256" key="3">
    <source>
        <dbReference type="ARBA" id="ARBA00005002"/>
    </source>
</evidence>
<feature type="binding site" evidence="12">
    <location>
        <position position="240"/>
    </location>
    <ligand>
        <name>Zn(2+)</name>
        <dbReference type="ChEBI" id="CHEBI:29105"/>
    </ligand>
</feature>
<evidence type="ECO:0000256" key="9">
    <source>
        <dbReference type="ARBA" id="ARBA00022833"/>
    </source>
</evidence>
<comment type="pathway">
    <text evidence="3 12">Glycolipid biosynthesis; lipid IV(A) biosynthesis; lipid IV(A) from (3R)-3-hydroxytetradecanoyl-[acyl-carrier-protein] and UDP-N-acetyl-alpha-D-glucosamine: step 2/6.</text>
</comment>
<organism evidence="13 14">
    <name type="scientific">Desulfosarcina widdelii</name>
    <dbReference type="NCBI Taxonomy" id="947919"/>
    <lineage>
        <taxon>Bacteria</taxon>
        <taxon>Pseudomonadati</taxon>
        <taxon>Thermodesulfobacteriota</taxon>
        <taxon>Desulfobacteria</taxon>
        <taxon>Desulfobacterales</taxon>
        <taxon>Desulfosarcinaceae</taxon>
        <taxon>Desulfosarcina</taxon>
    </lineage>
</organism>
<dbReference type="OrthoDB" id="9802746at2"/>
<keyword evidence="10 12" id="KW-0443">Lipid metabolism</keyword>
<comment type="similarity">
    <text evidence="12">Belongs to the LpxC family.</text>
</comment>
<dbReference type="GO" id="GO:0046872">
    <property type="term" value="F:metal ion binding"/>
    <property type="evidence" value="ECO:0007669"/>
    <property type="project" value="UniProtKB-KW"/>
</dbReference>
<dbReference type="EC" id="3.5.1.108" evidence="4 12"/>
<dbReference type="Pfam" id="PF03331">
    <property type="entry name" value="LpxC"/>
    <property type="match status" value="1"/>
</dbReference>
<keyword evidence="5 12" id="KW-0444">Lipid biosynthesis</keyword>